<gene>
    <name evidence="5" type="ORF">HQM25_05365</name>
</gene>
<evidence type="ECO:0000259" key="4">
    <source>
        <dbReference type="Pfam" id="PF13439"/>
    </source>
</evidence>
<reference evidence="5 6" key="1">
    <citation type="submission" date="2020-05" db="EMBL/GenBank/DDBJ databases">
        <title>Strain PA2F3 complete genome.</title>
        <authorList>
            <person name="Kim Y.-S."/>
            <person name="Kim S.-J."/>
            <person name="Jung H.-k."/>
            <person name="Kim S.-E."/>
            <person name="Kim K.-H."/>
        </authorList>
    </citation>
    <scope>NUCLEOTIDE SEQUENCE [LARGE SCALE GENOMIC DNA]</scope>
    <source>
        <strain evidence="5 6">PA2F3</strain>
    </source>
</reference>
<keyword evidence="1" id="KW-0328">Glycosyltransferase</keyword>
<dbReference type="Pfam" id="PF00534">
    <property type="entry name" value="Glycos_transf_1"/>
    <property type="match status" value="1"/>
</dbReference>
<evidence type="ECO:0000256" key="1">
    <source>
        <dbReference type="ARBA" id="ARBA00022676"/>
    </source>
</evidence>
<dbReference type="Proteomes" id="UP000502498">
    <property type="component" value="Chromosome"/>
</dbReference>
<dbReference type="Gene3D" id="3.40.50.2000">
    <property type="entry name" value="Glycogen Phosphorylase B"/>
    <property type="match status" value="2"/>
</dbReference>
<dbReference type="PANTHER" id="PTHR12526:SF595">
    <property type="entry name" value="BLL5217 PROTEIN"/>
    <property type="match status" value="1"/>
</dbReference>
<evidence type="ECO:0000256" key="2">
    <source>
        <dbReference type="ARBA" id="ARBA00022679"/>
    </source>
</evidence>
<proteinExistence type="predicted"/>
<evidence type="ECO:0000259" key="3">
    <source>
        <dbReference type="Pfam" id="PF00534"/>
    </source>
</evidence>
<dbReference type="InterPro" id="IPR001296">
    <property type="entry name" value="Glyco_trans_1"/>
</dbReference>
<evidence type="ECO:0000313" key="5">
    <source>
        <dbReference type="EMBL" id="QKJ18866.1"/>
    </source>
</evidence>
<dbReference type="PANTHER" id="PTHR12526">
    <property type="entry name" value="GLYCOSYLTRANSFERASE"/>
    <property type="match status" value="1"/>
</dbReference>
<organism evidence="5 6">
    <name type="scientific">Microbacterium hominis</name>
    <dbReference type="NCBI Taxonomy" id="162426"/>
    <lineage>
        <taxon>Bacteria</taxon>
        <taxon>Bacillati</taxon>
        <taxon>Actinomycetota</taxon>
        <taxon>Actinomycetes</taxon>
        <taxon>Micrococcales</taxon>
        <taxon>Microbacteriaceae</taxon>
        <taxon>Microbacterium</taxon>
    </lineage>
</organism>
<dbReference type="InterPro" id="IPR028098">
    <property type="entry name" value="Glyco_trans_4-like_N"/>
</dbReference>
<evidence type="ECO:0000313" key="6">
    <source>
        <dbReference type="Proteomes" id="UP000502498"/>
    </source>
</evidence>
<dbReference type="EMBL" id="CP054038">
    <property type="protein sequence ID" value="QKJ18866.1"/>
    <property type="molecule type" value="Genomic_DNA"/>
</dbReference>
<feature type="domain" description="Glycosyl transferase family 1" evidence="3">
    <location>
        <begin position="164"/>
        <end position="288"/>
    </location>
</feature>
<name>A0A7D4U712_9MICO</name>
<accession>A0A7D4U712</accession>
<dbReference type="Pfam" id="PF13439">
    <property type="entry name" value="Glyco_transf_4"/>
    <property type="match status" value="1"/>
</dbReference>
<dbReference type="AlphaFoldDB" id="A0A7D4U712"/>
<keyword evidence="2 5" id="KW-0808">Transferase</keyword>
<dbReference type="GO" id="GO:0016757">
    <property type="term" value="F:glycosyltransferase activity"/>
    <property type="evidence" value="ECO:0007669"/>
    <property type="project" value="UniProtKB-KW"/>
</dbReference>
<dbReference type="SUPFAM" id="SSF53756">
    <property type="entry name" value="UDP-Glycosyltransferase/glycogen phosphorylase"/>
    <property type="match status" value="1"/>
</dbReference>
<dbReference type="CDD" id="cd03802">
    <property type="entry name" value="GT4_AviGT4-like"/>
    <property type="match status" value="1"/>
</dbReference>
<sequence length="334" mass="36005">MRVAMLGPIAWRTPPKAYGPWERVTSLLTEGLVHRGVDVTLFATADSITDGDLDAVAPHGYAEDPSMDGRVWEALHVARALARSGEFDIVHNQLDWLPLAFGAHCDAPMVTTIHGFSGPAILPAYLASASAFVSISDADRSPGLEYLATIHHGIDPGELPYVPEPDDHLVSFGRIHPDKGTAAAITIARRAGRRLVICGLVQDEDYFRDQVEPHIDGDRVVFLGAVGAEERARVLGHAAALLHPIEFDEPFGLSVVESMMCGTPALAYRRGSMAEVIDEGVTGRTVTSIDEAVSALPAVTGLDRGDVHDRAVARFGVERMVDQYLAVYETVLAR</sequence>
<protein>
    <submittedName>
        <fullName evidence="5">Glycosyltransferase family 4 protein</fullName>
    </submittedName>
</protein>
<feature type="domain" description="Glycosyltransferase subfamily 4-like N-terminal" evidence="4">
    <location>
        <begin position="22"/>
        <end position="136"/>
    </location>
</feature>